<dbReference type="RefSeq" id="WP_183783059.1">
    <property type="nucleotide sequence ID" value="NZ_JACIBS010000001.1"/>
</dbReference>
<reference evidence="2 3" key="1">
    <citation type="submission" date="2020-08" db="EMBL/GenBank/DDBJ databases">
        <title>Sequencing the genomes of 1000 actinobacteria strains.</title>
        <authorList>
            <person name="Klenk H.-P."/>
        </authorList>
    </citation>
    <scope>NUCLEOTIDE SEQUENCE [LARGE SCALE GENOMIC DNA]</scope>
    <source>
        <strain evidence="2 3">DSM 45267</strain>
    </source>
</reference>
<dbReference type="EMBL" id="JACIBS010000001">
    <property type="protein sequence ID" value="MBB3663707.1"/>
    <property type="molecule type" value="Genomic_DNA"/>
</dbReference>
<comment type="caution">
    <text evidence="2">The sequence shown here is derived from an EMBL/GenBank/DDBJ whole genome shotgun (WGS) entry which is preliminary data.</text>
</comment>
<feature type="transmembrane region" description="Helical" evidence="1">
    <location>
        <begin position="20"/>
        <end position="37"/>
    </location>
</feature>
<sequence length="52" mass="5438">MNALASATLITPFGVPFDTAVIAGIVLTILSVALAGRRPRKTADRDRDGGDR</sequence>
<evidence type="ECO:0000313" key="2">
    <source>
        <dbReference type="EMBL" id="MBB3663707.1"/>
    </source>
</evidence>
<keyword evidence="1" id="KW-0812">Transmembrane</keyword>
<keyword evidence="1" id="KW-0472">Membrane</keyword>
<protein>
    <submittedName>
        <fullName evidence="2">Kef-type K+ transport system membrane component KefB</fullName>
    </submittedName>
</protein>
<gene>
    <name evidence="2" type="ORF">FB384_002611</name>
</gene>
<proteinExistence type="predicted"/>
<accession>A0A839XM45</accession>
<evidence type="ECO:0000256" key="1">
    <source>
        <dbReference type="SAM" id="Phobius"/>
    </source>
</evidence>
<organism evidence="2 3">
    <name type="scientific">Prauserella sediminis</name>
    <dbReference type="NCBI Taxonomy" id="577680"/>
    <lineage>
        <taxon>Bacteria</taxon>
        <taxon>Bacillati</taxon>
        <taxon>Actinomycetota</taxon>
        <taxon>Actinomycetes</taxon>
        <taxon>Pseudonocardiales</taxon>
        <taxon>Pseudonocardiaceae</taxon>
        <taxon>Prauserella</taxon>
        <taxon>Prauserella salsuginis group</taxon>
    </lineage>
</organism>
<dbReference type="Proteomes" id="UP000564573">
    <property type="component" value="Unassembled WGS sequence"/>
</dbReference>
<evidence type="ECO:0000313" key="3">
    <source>
        <dbReference type="Proteomes" id="UP000564573"/>
    </source>
</evidence>
<keyword evidence="3" id="KW-1185">Reference proteome</keyword>
<keyword evidence="1" id="KW-1133">Transmembrane helix</keyword>
<name>A0A839XM45_9PSEU</name>
<dbReference type="AlphaFoldDB" id="A0A839XM45"/>